<dbReference type="AlphaFoldDB" id="A0A1H0PW12"/>
<dbReference type="OrthoDB" id="1664811at2"/>
<dbReference type="Proteomes" id="UP000182412">
    <property type="component" value="Unassembled WGS sequence"/>
</dbReference>
<proteinExistence type="predicted"/>
<evidence type="ECO:0000313" key="2">
    <source>
        <dbReference type="EMBL" id="SDP08835.1"/>
    </source>
</evidence>
<dbReference type="InterPro" id="IPR055415">
    <property type="entry name" value="LD_SV2"/>
</dbReference>
<evidence type="ECO:0000313" key="3">
    <source>
        <dbReference type="Proteomes" id="UP000182412"/>
    </source>
</evidence>
<name>A0A1H0PW12_SELRU</name>
<dbReference type="Pfam" id="PF23894">
    <property type="entry name" value="LD_SV2"/>
    <property type="match status" value="1"/>
</dbReference>
<evidence type="ECO:0000259" key="1">
    <source>
        <dbReference type="Pfam" id="PF23894"/>
    </source>
</evidence>
<accession>A0A1H0PW12</accession>
<dbReference type="EMBL" id="FNJQ01000006">
    <property type="protein sequence ID" value="SDP08835.1"/>
    <property type="molecule type" value="Genomic_DNA"/>
</dbReference>
<dbReference type="RefSeq" id="WP_074571654.1">
    <property type="nucleotide sequence ID" value="NZ_FNJQ01000006.1"/>
</dbReference>
<sequence length="342" mass="40184">MKALKVDEFYHNRYIPLEEMFLSAVNQYYIEHSAELQGSFFSCLRQILQKTGNGTIGPVRNVYCTLQYTDFFAGLARVNIYLCDEQGTIMTMGEWDCRWLLPLWHSFVEQVTDERAYVRAYIHPSMFRPFYPATLRQLMGVMAEYFRLWISFDLLEIMEGVPHTDEVLFTFGEYLGRQNIVGRLRPAVNLMKYTGQDDWTTDELQYRCFCRNRYRVKTLGRLDLQHSIFQDCLFEPWRFAQTNLREVLFQNCRFHLTDFTQADLQGAIFVACSFEDCHFYEVTAAGEASMYAMLFQDCLFDGVSIVGCDWHDVAVQNCVFRHMSTERCNLSEELLMNMKAEG</sequence>
<gene>
    <name evidence="2" type="ORF">SAMN05216366_10623</name>
</gene>
<dbReference type="SUPFAM" id="SSF141571">
    <property type="entry name" value="Pentapeptide repeat-like"/>
    <property type="match status" value="1"/>
</dbReference>
<organism evidence="2 3">
    <name type="scientific">Selenomonas ruminantium</name>
    <dbReference type="NCBI Taxonomy" id="971"/>
    <lineage>
        <taxon>Bacteria</taxon>
        <taxon>Bacillati</taxon>
        <taxon>Bacillota</taxon>
        <taxon>Negativicutes</taxon>
        <taxon>Selenomonadales</taxon>
        <taxon>Selenomonadaceae</taxon>
        <taxon>Selenomonas</taxon>
    </lineage>
</organism>
<reference evidence="2 3" key="1">
    <citation type="submission" date="2016-10" db="EMBL/GenBank/DDBJ databases">
        <authorList>
            <person name="de Groot N.N."/>
        </authorList>
    </citation>
    <scope>NUCLEOTIDE SEQUENCE [LARGE SCALE GENOMIC DNA]</scope>
    <source>
        <strain evidence="2 3">S137</strain>
    </source>
</reference>
<feature type="domain" description="SV2A/B/C luminal" evidence="1">
    <location>
        <begin position="212"/>
        <end position="279"/>
    </location>
</feature>
<dbReference type="Gene3D" id="2.160.20.80">
    <property type="entry name" value="E3 ubiquitin-protein ligase SopA"/>
    <property type="match status" value="1"/>
</dbReference>
<protein>
    <submittedName>
        <fullName evidence="2">Pentapeptide repeat-containing protein</fullName>
    </submittedName>
</protein>